<accession>A0A0R1W3N8</accession>
<dbReference type="Proteomes" id="UP000051315">
    <property type="component" value="Unassembled WGS sequence"/>
</dbReference>
<dbReference type="AlphaFoldDB" id="A0A0R1W3N8"/>
<name>A0A0R1W3N8_9LACO</name>
<gene>
    <name evidence="2" type="ORF">FC15_GL000423</name>
</gene>
<organism evidence="2 3">
    <name type="scientific">Lapidilactobacillus concavus DSM 17758</name>
    <dbReference type="NCBI Taxonomy" id="1423735"/>
    <lineage>
        <taxon>Bacteria</taxon>
        <taxon>Bacillati</taxon>
        <taxon>Bacillota</taxon>
        <taxon>Bacilli</taxon>
        <taxon>Lactobacillales</taxon>
        <taxon>Lactobacillaceae</taxon>
        <taxon>Lapidilactobacillus</taxon>
    </lineage>
</organism>
<evidence type="ECO:0000313" key="3">
    <source>
        <dbReference type="Proteomes" id="UP000051315"/>
    </source>
</evidence>
<dbReference type="PATRIC" id="fig|1423735.3.peg.437"/>
<dbReference type="RefSeq" id="WP_057823592.1">
    <property type="nucleotide sequence ID" value="NZ_AZFX01000015.1"/>
</dbReference>
<evidence type="ECO:0000256" key="1">
    <source>
        <dbReference type="SAM" id="Phobius"/>
    </source>
</evidence>
<feature type="transmembrane region" description="Helical" evidence="1">
    <location>
        <begin position="34"/>
        <end position="52"/>
    </location>
</feature>
<keyword evidence="1" id="KW-0812">Transmembrane</keyword>
<reference evidence="2 3" key="1">
    <citation type="journal article" date="2015" name="Genome Announc.">
        <title>Expanding the biotechnology potential of lactobacilli through comparative genomics of 213 strains and associated genera.</title>
        <authorList>
            <person name="Sun Z."/>
            <person name="Harris H.M."/>
            <person name="McCann A."/>
            <person name="Guo C."/>
            <person name="Argimon S."/>
            <person name="Zhang W."/>
            <person name="Yang X."/>
            <person name="Jeffery I.B."/>
            <person name="Cooney J.C."/>
            <person name="Kagawa T.F."/>
            <person name="Liu W."/>
            <person name="Song Y."/>
            <person name="Salvetti E."/>
            <person name="Wrobel A."/>
            <person name="Rasinkangas P."/>
            <person name="Parkhill J."/>
            <person name="Rea M.C."/>
            <person name="O'Sullivan O."/>
            <person name="Ritari J."/>
            <person name="Douillard F.P."/>
            <person name="Paul Ross R."/>
            <person name="Yang R."/>
            <person name="Briner A.E."/>
            <person name="Felis G.E."/>
            <person name="de Vos W.M."/>
            <person name="Barrangou R."/>
            <person name="Klaenhammer T.R."/>
            <person name="Caufield P.W."/>
            <person name="Cui Y."/>
            <person name="Zhang H."/>
            <person name="O'Toole P.W."/>
        </authorList>
    </citation>
    <scope>NUCLEOTIDE SEQUENCE [LARGE SCALE GENOMIC DNA]</scope>
    <source>
        <strain evidence="2 3">DSM 17758</strain>
    </source>
</reference>
<keyword evidence="1" id="KW-1133">Transmembrane helix</keyword>
<sequence length="87" mass="10301">MLYWLLVFIFFIALLFASHLMLQALKKRGIKINRWVWAIAAFLVVIIPKVIFPQMSTAWTIVLLVFCCVFAVNFMTEQHQWLIDKKL</sequence>
<evidence type="ECO:0008006" key="4">
    <source>
        <dbReference type="Google" id="ProtNLM"/>
    </source>
</evidence>
<dbReference type="STRING" id="1423735.FC15_GL000423"/>
<dbReference type="EMBL" id="AZFX01000015">
    <property type="protein sequence ID" value="KRM12440.1"/>
    <property type="molecule type" value="Genomic_DNA"/>
</dbReference>
<protein>
    <recommendedName>
        <fullName evidence="4">Diacylglycerol kinase</fullName>
    </recommendedName>
</protein>
<feature type="transmembrane region" description="Helical" evidence="1">
    <location>
        <begin position="58"/>
        <end position="76"/>
    </location>
</feature>
<keyword evidence="3" id="KW-1185">Reference proteome</keyword>
<proteinExistence type="predicted"/>
<dbReference type="OrthoDB" id="2200216at2"/>
<evidence type="ECO:0000313" key="2">
    <source>
        <dbReference type="EMBL" id="KRM12440.1"/>
    </source>
</evidence>
<keyword evidence="1" id="KW-0472">Membrane</keyword>
<comment type="caution">
    <text evidence="2">The sequence shown here is derived from an EMBL/GenBank/DDBJ whole genome shotgun (WGS) entry which is preliminary data.</text>
</comment>
<feature type="transmembrane region" description="Helical" evidence="1">
    <location>
        <begin position="6"/>
        <end position="22"/>
    </location>
</feature>